<dbReference type="InterPro" id="IPR049315">
    <property type="entry name" value="GDC-P_N"/>
</dbReference>
<reference evidence="2" key="1">
    <citation type="submission" date="2023-03" db="EMBL/GenBank/DDBJ databases">
        <title>DFI Biobank Strains.</title>
        <authorList>
            <person name="Mostad J."/>
            <person name="Paddock L."/>
            <person name="Medina S."/>
            <person name="Waligurski E."/>
            <person name="Barat B."/>
            <person name="Smith R."/>
            <person name="Burgo V."/>
            <person name="Metcalfe C."/>
            <person name="Woodson C."/>
            <person name="Sundararajan A."/>
            <person name="Ramaswamy R."/>
            <person name="Lin H."/>
            <person name="Pamer E.G."/>
        </authorList>
    </citation>
    <scope>NUCLEOTIDE SEQUENCE</scope>
    <source>
        <strain evidence="2">DFI.9.5</strain>
    </source>
</reference>
<comment type="caution">
    <text evidence="2">The sequence shown here is derived from an EMBL/GenBank/DDBJ whole genome shotgun (WGS) entry which is preliminary data.</text>
</comment>
<dbReference type="AlphaFoldDB" id="A0AAW6MEF9"/>
<dbReference type="GO" id="GO:0004375">
    <property type="term" value="F:glycine dehydrogenase (decarboxylating) activity"/>
    <property type="evidence" value="ECO:0007669"/>
    <property type="project" value="InterPro"/>
</dbReference>
<feature type="non-terminal residue" evidence="2">
    <location>
        <position position="100"/>
    </location>
</feature>
<dbReference type="GO" id="GO:0019464">
    <property type="term" value="P:glycine decarboxylation via glycine cleavage system"/>
    <property type="evidence" value="ECO:0007669"/>
    <property type="project" value="TreeGrafter"/>
</dbReference>
<gene>
    <name evidence="2" type="ORF">PZH42_29200</name>
</gene>
<dbReference type="GO" id="GO:0030170">
    <property type="term" value="F:pyridoxal phosphate binding"/>
    <property type="evidence" value="ECO:0007669"/>
    <property type="project" value="TreeGrafter"/>
</dbReference>
<dbReference type="Pfam" id="PF02347">
    <property type="entry name" value="GDC-P"/>
    <property type="match status" value="1"/>
</dbReference>
<dbReference type="EMBL" id="JARFID010000672">
    <property type="protein sequence ID" value="MDE8698075.1"/>
    <property type="molecule type" value="Genomic_DNA"/>
</dbReference>
<protein>
    <submittedName>
        <fullName evidence="2">Glycine dehydrogenase (Aminomethyl-transferring)</fullName>
    </submittedName>
</protein>
<dbReference type="GO" id="GO:0005960">
    <property type="term" value="C:glycine cleavage complex"/>
    <property type="evidence" value="ECO:0007669"/>
    <property type="project" value="TreeGrafter"/>
</dbReference>
<feature type="non-terminal residue" evidence="2">
    <location>
        <position position="1"/>
    </location>
</feature>
<sequence>EKCIKKLGYKQVNDQYFDTLRFVLPDSVSAQQVRTIALSKEVNLRYFDNGDVGMSIDETTDVSAANVLISIFAIAAGKDYPKVDDIPVSNTINKTLKRQS</sequence>
<accession>A0AAW6MEF9</accession>
<name>A0AAW6MEF9_9BACE</name>
<dbReference type="Proteomes" id="UP001221924">
    <property type="component" value="Unassembled WGS sequence"/>
</dbReference>
<dbReference type="GO" id="GO:0005829">
    <property type="term" value="C:cytosol"/>
    <property type="evidence" value="ECO:0007669"/>
    <property type="project" value="TreeGrafter"/>
</dbReference>
<dbReference type="GO" id="GO:0016594">
    <property type="term" value="F:glycine binding"/>
    <property type="evidence" value="ECO:0007669"/>
    <property type="project" value="TreeGrafter"/>
</dbReference>
<evidence type="ECO:0000313" key="3">
    <source>
        <dbReference type="Proteomes" id="UP001221924"/>
    </source>
</evidence>
<proteinExistence type="predicted"/>
<organism evidence="2 3">
    <name type="scientific">Bacteroides cellulosilyticus</name>
    <dbReference type="NCBI Taxonomy" id="246787"/>
    <lineage>
        <taxon>Bacteria</taxon>
        <taxon>Pseudomonadati</taxon>
        <taxon>Bacteroidota</taxon>
        <taxon>Bacteroidia</taxon>
        <taxon>Bacteroidales</taxon>
        <taxon>Bacteroidaceae</taxon>
        <taxon>Bacteroides</taxon>
    </lineage>
</organism>
<evidence type="ECO:0000259" key="1">
    <source>
        <dbReference type="Pfam" id="PF02347"/>
    </source>
</evidence>
<dbReference type="InterPro" id="IPR020581">
    <property type="entry name" value="GDC_P"/>
</dbReference>
<evidence type="ECO:0000313" key="2">
    <source>
        <dbReference type="EMBL" id="MDE8698075.1"/>
    </source>
</evidence>
<feature type="domain" description="Glycine cleavage system P-protein N-terminal" evidence="1">
    <location>
        <begin position="5"/>
        <end position="72"/>
    </location>
</feature>
<dbReference type="PANTHER" id="PTHR11773:SF1">
    <property type="entry name" value="GLYCINE DEHYDROGENASE (DECARBOXYLATING), MITOCHONDRIAL"/>
    <property type="match status" value="1"/>
</dbReference>
<dbReference type="PANTHER" id="PTHR11773">
    <property type="entry name" value="GLYCINE DEHYDROGENASE, DECARBOXYLATING"/>
    <property type="match status" value="1"/>
</dbReference>